<evidence type="ECO:0000313" key="2">
    <source>
        <dbReference type="Proteomes" id="UP000285317"/>
    </source>
</evidence>
<dbReference type="Proteomes" id="UP000285317">
    <property type="component" value="Chromosome"/>
</dbReference>
<dbReference type="EMBL" id="CP028137">
    <property type="protein sequence ID" value="AZZ51098.1"/>
    <property type="molecule type" value="Genomic_DNA"/>
</dbReference>
<name>A0A3Q9UUM9_9MICO</name>
<evidence type="ECO:0000313" key="1">
    <source>
        <dbReference type="EMBL" id="AZZ51098.1"/>
    </source>
</evidence>
<dbReference type="AlphaFoldDB" id="A0A3Q9UUM9"/>
<sequence>MSRPDTCAVLHRLVEVLEDPAPINPGHARHVSGLLAGALDSAPALRDCAGAPAQLVAFATEDPADENPAL</sequence>
<accession>A0A3Q9UUM9</accession>
<dbReference type="RefSeq" id="WP_123445428.1">
    <property type="nucleotide sequence ID" value="NZ_CP028137.1"/>
</dbReference>
<gene>
    <name evidence="1" type="ORF">C1I64_02935</name>
</gene>
<organism evidence="1 2">
    <name type="scientific">Rathayibacter festucae DSM 15932</name>
    <dbReference type="NCBI Taxonomy" id="1328866"/>
    <lineage>
        <taxon>Bacteria</taxon>
        <taxon>Bacillati</taxon>
        <taxon>Actinomycetota</taxon>
        <taxon>Actinomycetes</taxon>
        <taxon>Micrococcales</taxon>
        <taxon>Microbacteriaceae</taxon>
        <taxon>Rathayibacter</taxon>
    </lineage>
</organism>
<dbReference type="KEGG" id="rfs:C1I64_02935"/>
<proteinExistence type="predicted"/>
<protein>
    <submittedName>
        <fullName evidence="1">Uncharacterized protein</fullName>
    </submittedName>
</protein>
<reference evidence="1 2" key="1">
    <citation type="submission" date="2018-03" db="EMBL/GenBank/DDBJ databases">
        <title>Bacteriophage NCPPB3778 and a type I-E CRISPR drive the evolution of the US Biological Select Agent, Rathayibacter toxicus.</title>
        <authorList>
            <person name="Davis E.W.II."/>
            <person name="Tabima J.F."/>
            <person name="Weisberg A.J."/>
            <person name="Dantas Lopes L."/>
            <person name="Wiseman M.S."/>
            <person name="Wiseman M.S."/>
            <person name="Pupko T."/>
            <person name="Belcher M.S."/>
            <person name="Sechler A.J."/>
            <person name="Tancos M.A."/>
            <person name="Schroeder B.K."/>
            <person name="Murray T.D."/>
            <person name="Luster D.G."/>
            <person name="Schneider W.L."/>
            <person name="Rogers E."/>
            <person name="Andreote F.D."/>
            <person name="Grunwald N.J."/>
            <person name="Putnam M.L."/>
            <person name="Chang J.H."/>
        </authorList>
    </citation>
    <scope>NUCLEOTIDE SEQUENCE [LARGE SCALE GENOMIC DNA]</scope>
    <source>
        <strain evidence="1 2">DSM 15932</strain>
    </source>
</reference>